<keyword evidence="1" id="KW-0812">Transmembrane</keyword>
<dbReference type="Proteomes" id="UP000291995">
    <property type="component" value="Chromosome"/>
</dbReference>
<gene>
    <name evidence="2" type="ORF">EZU67_02430</name>
</gene>
<name>A0AAP9CFV7_9SPIR</name>
<organism evidence="2 3">
    <name type="scientific">Borrelia miyamotoi</name>
    <dbReference type="NCBI Taxonomy" id="47466"/>
    <lineage>
        <taxon>Bacteria</taxon>
        <taxon>Pseudomonadati</taxon>
        <taxon>Spirochaetota</taxon>
        <taxon>Spirochaetia</taxon>
        <taxon>Spirochaetales</taxon>
        <taxon>Borreliaceae</taxon>
        <taxon>Borrelia</taxon>
    </lineage>
</organism>
<sequence>MVDRILLIFNIIFFCAFLFFMYLLGNLKFSNFLDFLFLHFYVILALILFIVIFNTIYYRFLYSRLYFIFNGIEDTYIFLKLKIIRKTLKSVFDISLLLKIILVKQDKKSLDELFFYLKDAKLNNKTIVELYSVFISLRERKKASSLIVNYRDSKNRWVRYCVALNAISDEECGKLSNEIDFLKKFFLRFDPIFTVYFYYLLKSSNLECRLIEEYRLKIRDKYFKYEEQLNAKHTKLLNSNLFFVVFYYIFDFSKKDIFLLKEVMF</sequence>
<evidence type="ECO:0000313" key="2">
    <source>
        <dbReference type="EMBL" id="QBK62014.2"/>
    </source>
</evidence>
<proteinExistence type="predicted"/>
<evidence type="ECO:0000256" key="1">
    <source>
        <dbReference type="SAM" id="Phobius"/>
    </source>
</evidence>
<feature type="transmembrane region" description="Helical" evidence="1">
    <location>
        <begin position="36"/>
        <end position="58"/>
    </location>
</feature>
<evidence type="ECO:0000313" key="3">
    <source>
        <dbReference type="Proteomes" id="UP000291995"/>
    </source>
</evidence>
<dbReference type="RefSeq" id="WP_165940960.1">
    <property type="nucleotide sequence ID" value="NZ_AP024371.1"/>
</dbReference>
<dbReference type="EMBL" id="CP036557">
    <property type="protein sequence ID" value="QBK62014.2"/>
    <property type="molecule type" value="Genomic_DNA"/>
</dbReference>
<protein>
    <submittedName>
        <fullName evidence="2">Uncharacterized protein</fullName>
    </submittedName>
</protein>
<keyword evidence="1" id="KW-1133">Transmembrane helix</keyword>
<reference evidence="3" key="1">
    <citation type="submission" date="2019-03" db="EMBL/GenBank/DDBJ databases">
        <title>Whole genome sequencing of Borrelia miyamotoi strains isolated at the Russian territory.</title>
        <authorList>
            <person name="Kuleshov K.V."/>
            <person name="Platonov A.E."/>
            <person name="Goptar I.A."/>
            <person name="Shipulin G.A."/>
            <person name="Markelov M.L."/>
            <person name="Koetsveld J."/>
            <person name="Kolyasnikova N.M."/>
            <person name="Sarksyan D.S."/>
            <person name="Toporkova M.G."/>
            <person name="Hovius J.W."/>
        </authorList>
    </citation>
    <scope>NUCLEOTIDE SEQUENCE [LARGE SCALE GENOMIC DNA]</scope>
    <source>
        <strain evidence="3">Yekat-76</strain>
    </source>
</reference>
<keyword evidence="1" id="KW-0472">Membrane</keyword>
<feature type="transmembrane region" description="Helical" evidence="1">
    <location>
        <begin position="5"/>
        <end position="24"/>
    </location>
</feature>
<accession>A0AAP9CFV7</accession>
<dbReference type="GeneID" id="75118076"/>
<dbReference type="AlphaFoldDB" id="A0AAP9CFV7"/>